<dbReference type="PROSITE" id="PS00894">
    <property type="entry name" value="HTH_DEOR_1"/>
    <property type="match status" value="1"/>
</dbReference>
<organism evidence="5 6">
    <name type="scientific">Jatrophihabitans lederbergiae</name>
    <dbReference type="NCBI Taxonomy" id="3075547"/>
    <lineage>
        <taxon>Bacteria</taxon>
        <taxon>Bacillati</taxon>
        <taxon>Actinomycetota</taxon>
        <taxon>Actinomycetes</taxon>
        <taxon>Jatrophihabitantales</taxon>
        <taxon>Jatrophihabitantaceae</taxon>
        <taxon>Jatrophihabitans</taxon>
    </lineage>
</organism>
<dbReference type="SMART" id="SM00420">
    <property type="entry name" value="HTH_DEOR"/>
    <property type="match status" value="1"/>
</dbReference>
<dbReference type="Proteomes" id="UP001183176">
    <property type="component" value="Unassembled WGS sequence"/>
</dbReference>
<evidence type="ECO:0000259" key="4">
    <source>
        <dbReference type="PROSITE" id="PS51000"/>
    </source>
</evidence>
<dbReference type="InterPro" id="IPR037171">
    <property type="entry name" value="NagB/RpiA_transferase-like"/>
</dbReference>
<dbReference type="PRINTS" id="PR00037">
    <property type="entry name" value="HTHLACR"/>
</dbReference>
<comment type="caution">
    <text evidence="5">The sequence shown here is derived from an EMBL/GenBank/DDBJ whole genome shotgun (WGS) entry which is preliminary data.</text>
</comment>
<dbReference type="InterPro" id="IPR036390">
    <property type="entry name" value="WH_DNA-bd_sf"/>
</dbReference>
<name>A0ABU2J7Z0_9ACTN</name>
<evidence type="ECO:0000313" key="6">
    <source>
        <dbReference type="Proteomes" id="UP001183176"/>
    </source>
</evidence>
<protein>
    <submittedName>
        <fullName evidence="5">DeoR/GlpR family DNA-binding transcription regulator</fullName>
    </submittedName>
</protein>
<dbReference type="GO" id="GO:0003677">
    <property type="term" value="F:DNA binding"/>
    <property type="evidence" value="ECO:0007669"/>
    <property type="project" value="UniProtKB-KW"/>
</dbReference>
<proteinExistence type="predicted"/>
<evidence type="ECO:0000256" key="3">
    <source>
        <dbReference type="ARBA" id="ARBA00023163"/>
    </source>
</evidence>
<dbReference type="InterPro" id="IPR050313">
    <property type="entry name" value="Carb_Metab_HTH_regulators"/>
</dbReference>
<dbReference type="PANTHER" id="PTHR30363:SF44">
    <property type="entry name" value="AGA OPERON TRANSCRIPTIONAL REPRESSOR-RELATED"/>
    <property type="match status" value="1"/>
</dbReference>
<reference evidence="6" key="1">
    <citation type="submission" date="2023-07" db="EMBL/GenBank/DDBJ databases">
        <title>30 novel species of actinomycetes from the DSMZ collection.</title>
        <authorList>
            <person name="Nouioui I."/>
        </authorList>
    </citation>
    <scope>NUCLEOTIDE SEQUENCE [LARGE SCALE GENOMIC DNA]</scope>
    <source>
        <strain evidence="6">DSM 44399</strain>
    </source>
</reference>
<dbReference type="Pfam" id="PF08220">
    <property type="entry name" value="HTH_DeoR"/>
    <property type="match status" value="1"/>
</dbReference>
<dbReference type="InterPro" id="IPR001034">
    <property type="entry name" value="DeoR_HTH"/>
</dbReference>
<dbReference type="Gene3D" id="1.10.10.10">
    <property type="entry name" value="Winged helix-like DNA-binding domain superfamily/Winged helix DNA-binding domain"/>
    <property type="match status" value="1"/>
</dbReference>
<dbReference type="Pfam" id="PF00455">
    <property type="entry name" value="DeoRC"/>
    <property type="match status" value="1"/>
</dbReference>
<evidence type="ECO:0000313" key="5">
    <source>
        <dbReference type="EMBL" id="MDT0260833.1"/>
    </source>
</evidence>
<feature type="domain" description="HTH deoR-type" evidence="4">
    <location>
        <begin position="3"/>
        <end position="58"/>
    </location>
</feature>
<dbReference type="RefSeq" id="WP_311421990.1">
    <property type="nucleotide sequence ID" value="NZ_JAVREH010000005.1"/>
</dbReference>
<evidence type="ECO:0000256" key="1">
    <source>
        <dbReference type="ARBA" id="ARBA00023015"/>
    </source>
</evidence>
<keyword evidence="2 5" id="KW-0238">DNA-binding</keyword>
<dbReference type="InterPro" id="IPR014036">
    <property type="entry name" value="DeoR-like_C"/>
</dbReference>
<dbReference type="PROSITE" id="PS51000">
    <property type="entry name" value="HTH_DEOR_2"/>
    <property type="match status" value="1"/>
</dbReference>
<accession>A0ABU2J7Z0</accession>
<sequence length="263" mass="27130">MLAHQRQARILDEVRRAGGVRVSELTTLLGVSDMTVRRDLDQLAADGTVQKVHGGAVLAARVTEEPGFEAKSGLAQGAKRAISTRAATLIEPGTAVALSAGTTTWGLGQHLASIPGLTVVTNSTTVADTISTSATGKHTVILTGGVRTRSAALVGPVADATIRSLHFDQLFLGVHGMDGHAGFTTPNLAEAETNRALIDRARTVIVLADSSKWGTVGLADFGPLSAADILITDDGMPAEARAVLAESVGELILVPYVSEEAAP</sequence>
<gene>
    <name evidence="5" type="ORF">RM423_05440</name>
</gene>
<dbReference type="InterPro" id="IPR036388">
    <property type="entry name" value="WH-like_DNA-bd_sf"/>
</dbReference>
<evidence type="ECO:0000256" key="2">
    <source>
        <dbReference type="ARBA" id="ARBA00023125"/>
    </source>
</evidence>
<keyword evidence="3" id="KW-0804">Transcription</keyword>
<dbReference type="Gene3D" id="3.40.50.1360">
    <property type="match status" value="1"/>
</dbReference>
<dbReference type="InterPro" id="IPR018356">
    <property type="entry name" value="Tscrpt_reg_HTH_DeoR_CS"/>
</dbReference>
<dbReference type="SMART" id="SM01134">
    <property type="entry name" value="DeoRC"/>
    <property type="match status" value="1"/>
</dbReference>
<dbReference type="EMBL" id="JAVREH010000005">
    <property type="protein sequence ID" value="MDT0260833.1"/>
    <property type="molecule type" value="Genomic_DNA"/>
</dbReference>
<keyword evidence="6" id="KW-1185">Reference proteome</keyword>
<keyword evidence="1" id="KW-0805">Transcription regulation</keyword>
<dbReference type="SUPFAM" id="SSF100950">
    <property type="entry name" value="NagB/RpiA/CoA transferase-like"/>
    <property type="match status" value="1"/>
</dbReference>
<dbReference type="SUPFAM" id="SSF46785">
    <property type="entry name" value="Winged helix' DNA-binding domain"/>
    <property type="match status" value="1"/>
</dbReference>
<dbReference type="PANTHER" id="PTHR30363">
    <property type="entry name" value="HTH-TYPE TRANSCRIPTIONAL REGULATOR SRLR-RELATED"/>
    <property type="match status" value="1"/>
</dbReference>